<feature type="compositionally biased region" description="Polar residues" evidence="1">
    <location>
        <begin position="200"/>
        <end position="209"/>
    </location>
</feature>
<dbReference type="OrthoDB" id="10518422at2759"/>
<proteinExistence type="predicted"/>
<protein>
    <submittedName>
        <fullName evidence="2">Uncharacterized protein</fullName>
    </submittedName>
</protein>
<evidence type="ECO:0000313" key="2">
    <source>
        <dbReference type="EMBL" id="KAF9869909.1"/>
    </source>
</evidence>
<reference evidence="2" key="2">
    <citation type="submission" date="2020-11" db="EMBL/GenBank/DDBJ databases">
        <title>Whole genome sequencing of Colletotrichum sp.</title>
        <authorList>
            <person name="Li H."/>
        </authorList>
    </citation>
    <scope>NUCLEOTIDE SEQUENCE</scope>
    <source>
        <strain evidence="2">CkLH20</strain>
    </source>
</reference>
<dbReference type="AlphaFoldDB" id="A0A9P6LCW2"/>
<dbReference type="Proteomes" id="UP000781932">
    <property type="component" value="Unassembled WGS sequence"/>
</dbReference>
<dbReference type="GeneID" id="62168403"/>
<feature type="compositionally biased region" description="Polar residues" evidence="1">
    <location>
        <begin position="142"/>
        <end position="152"/>
    </location>
</feature>
<dbReference type="RefSeq" id="XP_038739370.1">
    <property type="nucleotide sequence ID" value="XM_038895329.1"/>
</dbReference>
<reference evidence="2" key="1">
    <citation type="submission" date="2020-03" db="EMBL/GenBank/DDBJ databases">
        <authorList>
            <person name="He L."/>
        </authorList>
    </citation>
    <scope>NUCLEOTIDE SEQUENCE</scope>
    <source>
        <strain evidence="2">CkLH20</strain>
    </source>
</reference>
<comment type="caution">
    <text evidence="2">The sequence shown here is derived from an EMBL/GenBank/DDBJ whole genome shotgun (WGS) entry which is preliminary data.</text>
</comment>
<accession>A0A9P6LCW2</accession>
<evidence type="ECO:0000313" key="3">
    <source>
        <dbReference type="Proteomes" id="UP000781932"/>
    </source>
</evidence>
<feature type="region of interest" description="Disordered" evidence="1">
    <location>
        <begin position="135"/>
        <end position="237"/>
    </location>
</feature>
<dbReference type="EMBL" id="JAATWM020000062">
    <property type="protein sequence ID" value="KAF9869909.1"/>
    <property type="molecule type" value="Genomic_DNA"/>
</dbReference>
<feature type="compositionally biased region" description="Low complexity" evidence="1">
    <location>
        <begin position="154"/>
        <end position="167"/>
    </location>
</feature>
<gene>
    <name evidence="2" type="ORF">CkaCkLH20_12616</name>
</gene>
<evidence type="ECO:0000256" key="1">
    <source>
        <dbReference type="SAM" id="MobiDB-lite"/>
    </source>
</evidence>
<sequence>MPETPKRQASNRRRNDRLPLRTVVAKFSSIDRLASEHKREMASKLPTVDKEAVAREIYRFRNLLLEHDEQSMKLAVIDEVDPGHEYLKYLGWDVEVAGEEGWKKSWNAHPESVGQFGTYMRGTVKRWRDTWVEAQAEERQDAQGQVTNTPGENDQGADGSQDAGAQDQDAEGQDQDAATEEVEISDRLSHMDLQSEEQQRTNQVPSRTVTAEAATPGPSHAEEDAETPPRRQYSEQEKREFWDWYRNVLRHNHPKARDEQEHQGGASSG</sequence>
<keyword evidence="3" id="KW-1185">Reference proteome</keyword>
<feature type="compositionally biased region" description="Basic and acidic residues" evidence="1">
    <location>
        <begin position="227"/>
        <end position="237"/>
    </location>
</feature>
<name>A0A9P6LCW2_9PEZI</name>
<feature type="compositionally biased region" description="Acidic residues" evidence="1">
    <location>
        <begin position="168"/>
        <end position="183"/>
    </location>
</feature>
<organism evidence="2 3">
    <name type="scientific">Colletotrichum karsti</name>
    <dbReference type="NCBI Taxonomy" id="1095194"/>
    <lineage>
        <taxon>Eukaryota</taxon>
        <taxon>Fungi</taxon>
        <taxon>Dikarya</taxon>
        <taxon>Ascomycota</taxon>
        <taxon>Pezizomycotina</taxon>
        <taxon>Sordariomycetes</taxon>
        <taxon>Hypocreomycetidae</taxon>
        <taxon>Glomerellales</taxon>
        <taxon>Glomerellaceae</taxon>
        <taxon>Colletotrichum</taxon>
        <taxon>Colletotrichum boninense species complex</taxon>
    </lineage>
</organism>